<evidence type="ECO:0000313" key="2">
    <source>
        <dbReference type="Proteomes" id="UP001234297"/>
    </source>
</evidence>
<evidence type="ECO:0000313" key="1">
    <source>
        <dbReference type="EMBL" id="KAJ8617425.1"/>
    </source>
</evidence>
<protein>
    <submittedName>
        <fullName evidence="1">Uncharacterized protein</fullName>
    </submittedName>
</protein>
<dbReference type="Proteomes" id="UP001234297">
    <property type="component" value="Chromosome 4"/>
</dbReference>
<name>A0ACC2K8G2_PERAE</name>
<organism evidence="1 2">
    <name type="scientific">Persea americana</name>
    <name type="common">Avocado</name>
    <dbReference type="NCBI Taxonomy" id="3435"/>
    <lineage>
        <taxon>Eukaryota</taxon>
        <taxon>Viridiplantae</taxon>
        <taxon>Streptophyta</taxon>
        <taxon>Embryophyta</taxon>
        <taxon>Tracheophyta</taxon>
        <taxon>Spermatophyta</taxon>
        <taxon>Magnoliopsida</taxon>
        <taxon>Magnoliidae</taxon>
        <taxon>Laurales</taxon>
        <taxon>Lauraceae</taxon>
        <taxon>Persea</taxon>
    </lineage>
</organism>
<keyword evidence="2" id="KW-1185">Reference proteome</keyword>
<proteinExistence type="predicted"/>
<reference evidence="1 2" key="1">
    <citation type="journal article" date="2022" name="Hortic Res">
        <title>A haplotype resolved chromosomal level avocado genome allows analysis of novel avocado genes.</title>
        <authorList>
            <person name="Nath O."/>
            <person name="Fletcher S.J."/>
            <person name="Hayward A."/>
            <person name="Shaw L.M."/>
            <person name="Masouleh A.K."/>
            <person name="Furtado A."/>
            <person name="Henry R.J."/>
            <person name="Mitter N."/>
        </authorList>
    </citation>
    <scope>NUCLEOTIDE SEQUENCE [LARGE SCALE GENOMIC DNA]</scope>
    <source>
        <strain evidence="2">cv. Hass</strain>
    </source>
</reference>
<gene>
    <name evidence="1" type="ORF">MRB53_013611</name>
</gene>
<comment type="caution">
    <text evidence="1">The sequence shown here is derived from an EMBL/GenBank/DDBJ whole genome shotgun (WGS) entry which is preliminary data.</text>
</comment>
<accession>A0ACC2K8G2</accession>
<dbReference type="EMBL" id="CM056812">
    <property type="protein sequence ID" value="KAJ8617425.1"/>
    <property type="molecule type" value="Genomic_DNA"/>
</dbReference>
<sequence>MKFMKLGSKPDAFRSDGNGARYVASELATDVVIHVGEVRFYLHKFPLLSKSNRLQKLVAKANEENADEVYVLDFPGGPKAFEICAKFCYGMTVTLNAYNVVAARCAAEYLEMTEDVDRGNLIFKIEVFLNSSVFRSWKDSIIVLQTTKSLLPWSEDLKVVGRCIDSIASKTSVDPSNVNWSYTYNRKFATTDQIVENGSRLQQKLQSSVPKDWWIEDICELEIELYKRVMVGVKSKGRMSGDVIGEALNAYTCRWLPGSVDKLVSDDCAARYKSLVETVIWLLPSDMDAHCSCGFLLKLLKFATLVGAGDASREMLIKKISLQLDEASVHDLLIPARSPDNTVYDVHLVESIVDRFMMRDRGPRDSGCVERNDKGAENLILGRCSSIYVGKLVDGYLAEISSDPNLSLSSFINLSESIPDLARPIHDGLYKAIDSYLKEHPGVTKAERKKICGLMDVKKLSMEACVHAAQNERLPLRVVVQVLFYEQVRAAAGGMTTPQNVPRESSRFVTKTEEDWGRSMPEEEYKSLQKQMRHLKVGNNECRRTGDKKKIKSRGGFLLPSRSRRIFDKLWAGKGQGENGSSGTSGSSQSPTTTVNPVETKSSGRLLVAVRSIGVDRQVPVTMVHPKKASSKKQKNRGIDFKKIKSKLGRKLPPKNNATNTQVKSKAIVLPEQSVASERAGLAVSKKGLTLKELLQKTSHHNAKVRRDALNGMKDFSIKYASELKSHKLVIMEKLCERLSDDDKVVRETLYQLLDLVIFPCFKEDIPGHIISLMMAYIFNAMTHIANDIRIMAFKFFNLLVEHYPSSFFSYADKVLQNYEDILRNNLKYLQDKSRFKVVLGGLVCCLSLLACDKRKSNQSHEKVSNVRRALHAFEPELPKEETGASPITKKLKDLLLVLVNCFQEIFPLVCRMPSAETQSFDCMLSILQSINHTVKYFVYKMDKACASHGCSMHNGPNMTTWSESSIPALLKKLFEAFPLNRIYHSTEKEDHRSCILNIEIAEIFLHLNDWIGCPAILMERFLEFIENVMSWQEIWMLVEEHIVALLPFIPRLILQVPTDWKLRLLEAFTIAFKGSRPESTLKLACLSAIEEMLIPRQGVQLFHESNQDIMGYQANWIQELPQLLLQLGVRHPSTSRAVLHLQLRMGQCTPMQSPLSIEYDNMQWELTGFFSKYLKERKFPTELKELAICCLYYFSRLNSTLLESLAHCCLCDDLEPFVICRAIEVLHSAYKAGHVQITDQISFLVTLIARFKVFPRMVCNGAENDGNISNRATFKAIMNEVCSSLSQMGDGALILKILQKTILNEMSLKPPLDNMRAMLRMVVMLDSKPTRLSEEIMGTLSYYLFGYLVDAAAHIPDNINEKADFDWKSVFQYYAQPALIMFERSDKLLSLVLNLLGSSMVEHDSTRPLHDVEYACQLTIRVHAVAFILIFMHKNVKVHQSLFSCASAIKCILQNILSLLASNEINMTLQERHKIQNYVYTIIFLHSTFLKHTLVRVQKTLKQTFNELQWVSICCSGMI</sequence>